<accession>A0A7W7CI33</accession>
<dbReference type="AlphaFoldDB" id="A0A7W7CI33"/>
<evidence type="ECO:0008006" key="3">
    <source>
        <dbReference type="Google" id="ProtNLM"/>
    </source>
</evidence>
<dbReference type="Gene3D" id="3.30.310.50">
    <property type="entry name" value="Alpha-D-phosphohexomutase, C-terminal domain"/>
    <property type="match status" value="1"/>
</dbReference>
<evidence type="ECO:0000313" key="2">
    <source>
        <dbReference type="Proteomes" id="UP000533598"/>
    </source>
</evidence>
<dbReference type="PIRSF" id="PIRSF028291">
    <property type="entry name" value="UCP028291"/>
    <property type="match status" value="1"/>
</dbReference>
<reference evidence="1 2" key="1">
    <citation type="submission" date="2020-08" db="EMBL/GenBank/DDBJ databases">
        <title>Sequencing the genomes of 1000 actinobacteria strains.</title>
        <authorList>
            <person name="Klenk H.-P."/>
        </authorList>
    </citation>
    <scope>NUCLEOTIDE SEQUENCE [LARGE SCALE GENOMIC DNA]</scope>
    <source>
        <strain evidence="1 2">DSM 44230</strain>
    </source>
</reference>
<evidence type="ECO:0000313" key="1">
    <source>
        <dbReference type="EMBL" id="MBB4681672.1"/>
    </source>
</evidence>
<protein>
    <recommendedName>
        <fullName evidence="3">DUF2218 domain-containing protein</fullName>
    </recommendedName>
</protein>
<dbReference type="EMBL" id="JACHMH010000001">
    <property type="protein sequence ID" value="MBB4681672.1"/>
    <property type="molecule type" value="Genomic_DNA"/>
</dbReference>
<sequence length="99" mass="11201">MTTNLISAEAAVTTDRPGRYLTQLCKHFAHKIESAEFTEERGDLKFSAGSCELTAEDGVLRLRVHADSTENLDRMEHVVASHLVRFGQRDELVVDWTRL</sequence>
<proteinExistence type="predicted"/>
<dbReference type="InterPro" id="IPR014543">
    <property type="entry name" value="UCP028291"/>
</dbReference>
<comment type="caution">
    <text evidence="1">The sequence shown here is derived from an EMBL/GenBank/DDBJ whole genome shotgun (WGS) entry which is preliminary data.</text>
</comment>
<keyword evidence="2" id="KW-1185">Reference proteome</keyword>
<dbReference type="Proteomes" id="UP000533598">
    <property type="component" value="Unassembled WGS sequence"/>
</dbReference>
<dbReference type="RefSeq" id="WP_221490203.1">
    <property type="nucleotide sequence ID" value="NZ_BAAAUI010000014.1"/>
</dbReference>
<name>A0A7W7CI33_9PSEU</name>
<organism evidence="1 2">
    <name type="scientific">Crossiella cryophila</name>
    <dbReference type="NCBI Taxonomy" id="43355"/>
    <lineage>
        <taxon>Bacteria</taxon>
        <taxon>Bacillati</taxon>
        <taxon>Actinomycetota</taxon>
        <taxon>Actinomycetes</taxon>
        <taxon>Pseudonocardiales</taxon>
        <taxon>Pseudonocardiaceae</taxon>
        <taxon>Crossiella</taxon>
    </lineage>
</organism>
<gene>
    <name evidence="1" type="ORF">HNR67_007790</name>
</gene>
<dbReference type="Pfam" id="PF09981">
    <property type="entry name" value="DUF2218"/>
    <property type="match status" value="1"/>
</dbReference>